<dbReference type="Gene3D" id="3.90.550.10">
    <property type="entry name" value="Spore Coat Polysaccharide Biosynthesis Protein SpsA, Chain A"/>
    <property type="match status" value="1"/>
</dbReference>
<proteinExistence type="predicted"/>
<dbReference type="SUPFAM" id="SSF53448">
    <property type="entry name" value="Nucleotide-diphospho-sugar transferases"/>
    <property type="match status" value="1"/>
</dbReference>
<sequence>MLSILIPIYDTNAYPLVEELWKQCISNKINFEILCQDDASKSILNKENEKINNLSNCSFIELEDNVAHRKNRNILAKNSKFEYLLFIDGDSKIISEKYIWNFISETKQYDVVYGGRVHSDQKPESNYLLRWKYGKYMEDQKPIFRTKNPFKCLLFNNTLIKRTLFEKVKFDDVFIKYGHDDTIFSYKLMQENASVFHINNPVQHEDLDTNDVFYNKMKQSLENLHEITNKNFIDEEYIKFTQVTSKLEKAKLDICISILYKVLEKAIKNNLIGNYPKLFVFNFFRLGYFCTLKIKYNESSNNK</sequence>
<reference evidence="2 3" key="1">
    <citation type="submission" date="2024-09" db="EMBL/GenBank/DDBJ databases">
        <authorList>
            <person name="Sun Q."/>
            <person name="Mori K."/>
        </authorList>
    </citation>
    <scope>NUCLEOTIDE SEQUENCE [LARGE SCALE GENOMIC DNA]</scope>
    <source>
        <strain evidence="2 3">CECT 7955</strain>
    </source>
</reference>
<protein>
    <submittedName>
        <fullName evidence="2">Glycosyltransferase family 2 protein</fullName>
    </submittedName>
</protein>
<dbReference type="Pfam" id="PF00535">
    <property type="entry name" value="Glycos_transf_2"/>
    <property type="match status" value="1"/>
</dbReference>
<feature type="domain" description="Glycosyltransferase 2-like" evidence="1">
    <location>
        <begin position="3"/>
        <end position="167"/>
    </location>
</feature>
<dbReference type="EMBL" id="JBHMEY010000001">
    <property type="protein sequence ID" value="MFB9095035.1"/>
    <property type="molecule type" value="Genomic_DNA"/>
</dbReference>
<dbReference type="InterPro" id="IPR029044">
    <property type="entry name" value="Nucleotide-diphossugar_trans"/>
</dbReference>
<accession>A0ABV5GJL4</accession>
<dbReference type="RefSeq" id="WP_236454799.1">
    <property type="nucleotide sequence ID" value="NZ_CBCSGE010000007.1"/>
</dbReference>
<evidence type="ECO:0000259" key="1">
    <source>
        <dbReference type="Pfam" id="PF00535"/>
    </source>
</evidence>
<name>A0ABV5GJL4_9FLAO</name>
<gene>
    <name evidence="2" type="ORF">ACFFVF_00780</name>
</gene>
<dbReference type="CDD" id="cd00761">
    <property type="entry name" value="Glyco_tranf_GTA_type"/>
    <property type="match status" value="1"/>
</dbReference>
<organism evidence="2 3">
    <name type="scientific">Flavobacterium jumunjinense</name>
    <dbReference type="NCBI Taxonomy" id="998845"/>
    <lineage>
        <taxon>Bacteria</taxon>
        <taxon>Pseudomonadati</taxon>
        <taxon>Bacteroidota</taxon>
        <taxon>Flavobacteriia</taxon>
        <taxon>Flavobacteriales</taxon>
        <taxon>Flavobacteriaceae</taxon>
        <taxon>Flavobacterium</taxon>
    </lineage>
</organism>
<comment type="caution">
    <text evidence="2">The sequence shown here is derived from an EMBL/GenBank/DDBJ whole genome shotgun (WGS) entry which is preliminary data.</text>
</comment>
<keyword evidence="3" id="KW-1185">Reference proteome</keyword>
<evidence type="ECO:0000313" key="2">
    <source>
        <dbReference type="EMBL" id="MFB9095035.1"/>
    </source>
</evidence>
<dbReference type="Proteomes" id="UP001589607">
    <property type="component" value="Unassembled WGS sequence"/>
</dbReference>
<evidence type="ECO:0000313" key="3">
    <source>
        <dbReference type="Proteomes" id="UP001589607"/>
    </source>
</evidence>
<dbReference type="InterPro" id="IPR001173">
    <property type="entry name" value="Glyco_trans_2-like"/>
</dbReference>